<name>A0ACC0A5H5_CATRO</name>
<protein>
    <submittedName>
        <fullName evidence="1">Uncharacterized protein</fullName>
    </submittedName>
</protein>
<sequence length="266" mass="30170">MILLCLKLVFKKATMIECPSGSGWPPGSSVGDPRPSPLFNAAAASFSVQSLPLLLLTVSSFSLSFGVFGTLWFPPISAAQPLLSSLCSSILCFSVVHRSSLSPLIEKKRERNRERRLPVISVTAEAFSEGITPDYPLAYLRRLDALLGHLFDFLPPVSPRRPKINKKYLISRCKKMNLLVYYEELHYNRKYFHDITTCFIFVIKYGSLSQRRETKLLPEEIILINPMENPKIHVNEQHNDDFCTGTRYYARCVGDNLAYEKTFVKG</sequence>
<proteinExistence type="predicted"/>
<accession>A0ACC0A5H5</accession>
<dbReference type="Proteomes" id="UP001060085">
    <property type="component" value="Linkage Group LG07"/>
</dbReference>
<reference evidence="2" key="1">
    <citation type="journal article" date="2023" name="Nat. Plants">
        <title>Single-cell RNA sequencing provides a high-resolution roadmap for understanding the multicellular compartmentation of specialized metabolism.</title>
        <authorList>
            <person name="Sun S."/>
            <person name="Shen X."/>
            <person name="Li Y."/>
            <person name="Li Y."/>
            <person name="Wang S."/>
            <person name="Li R."/>
            <person name="Zhang H."/>
            <person name="Shen G."/>
            <person name="Guo B."/>
            <person name="Wei J."/>
            <person name="Xu J."/>
            <person name="St-Pierre B."/>
            <person name="Chen S."/>
            <person name="Sun C."/>
        </authorList>
    </citation>
    <scope>NUCLEOTIDE SEQUENCE [LARGE SCALE GENOMIC DNA]</scope>
</reference>
<dbReference type="EMBL" id="CM044707">
    <property type="protein sequence ID" value="KAI5654796.1"/>
    <property type="molecule type" value="Genomic_DNA"/>
</dbReference>
<organism evidence="1 2">
    <name type="scientific">Catharanthus roseus</name>
    <name type="common">Madagascar periwinkle</name>
    <name type="synonym">Vinca rosea</name>
    <dbReference type="NCBI Taxonomy" id="4058"/>
    <lineage>
        <taxon>Eukaryota</taxon>
        <taxon>Viridiplantae</taxon>
        <taxon>Streptophyta</taxon>
        <taxon>Embryophyta</taxon>
        <taxon>Tracheophyta</taxon>
        <taxon>Spermatophyta</taxon>
        <taxon>Magnoliopsida</taxon>
        <taxon>eudicotyledons</taxon>
        <taxon>Gunneridae</taxon>
        <taxon>Pentapetalae</taxon>
        <taxon>asterids</taxon>
        <taxon>lamiids</taxon>
        <taxon>Gentianales</taxon>
        <taxon>Apocynaceae</taxon>
        <taxon>Rauvolfioideae</taxon>
        <taxon>Vinceae</taxon>
        <taxon>Catharanthinae</taxon>
        <taxon>Catharanthus</taxon>
    </lineage>
</organism>
<evidence type="ECO:0000313" key="1">
    <source>
        <dbReference type="EMBL" id="KAI5654796.1"/>
    </source>
</evidence>
<keyword evidence="2" id="KW-1185">Reference proteome</keyword>
<gene>
    <name evidence="1" type="ORF">M9H77_31983</name>
</gene>
<comment type="caution">
    <text evidence="1">The sequence shown here is derived from an EMBL/GenBank/DDBJ whole genome shotgun (WGS) entry which is preliminary data.</text>
</comment>
<evidence type="ECO:0000313" key="2">
    <source>
        <dbReference type="Proteomes" id="UP001060085"/>
    </source>
</evidence>